<dbReference type="InterPro" id="IPR005913">
    <property type="entry name" value="dTDP_dehydrorham_reduct"/>
</dbReference>
<dbReference type="AlphaFoldDB" id="A0A286U777"/>
<accession>A0A286U777</accession>
<reference evidence="2 3" key="1">
    <citation type="journal article" date="2017" name="Mol. Ecol.">
        <title>Comparative and population genomic landscape of Phellinus noxius: A hypervariable fungus causing root rot in trees.</title>
        <authorList>
            <person name="Chung C.L."/>
            <person name="Lee T.J."/>
            <person name="Akiba M."/>
            <person name="Lee H.H."/>
            <person name="Kuo T.H."/>
            <person name="Liu D."/>
            <person name="Ke H.M."/>
            <person name="Yokoi T."/>
            <person name="Roa M.B."/>
            <person name="Lu M.J."/>
            <person name="Chang Y.Y."/>
            <person name="Ann P.J."/>
            <person name="Tsai J.N."/>
            <person name="Chen C.Y."/>
            <person name="Tzean S.S."/>
            <person name="Ota Y."/>
            <person name="Hattori T."/>
            <person name="Sahashi N."/>
            <person name="Liou R.F."/>
            <person name="Kikuchi T."/>
            <person name="Tsai I.J."/>
        </authorList>
    </citation>
    <scope>NUCLEOTIDE SEQUENCE [LARGE SCALE GENOMIC DNA]</scope>
    <source>
        <strain evidence="2 3">FFPRI411160</strain>
    </source>
</reference>
<keyword evidence="3" id="KW-1185">Reference proteome</keyword>
<dbReference type="GO" id="GO:0048269">
    <property type="term" value="C:methionine adenosyltransferase complex"/>
    <property type="evidence" value="ECO:0007669"/>
    <property type="project" value="TreeGrafter"/>
</dbReference>
<feature type="domain" description="RmlD-like substrate binding" evidence="1">
    <location>
        <begin position="1"/>
        <end position="280"/>
    </location>
</feature>
<organism evidence="2 3">
    <name type="scientific">Pyrrhoderma noxium</name>
    <dbReference type="NCBI Taxonomy" id="2282107"/>
    <lineage>
        <taxon>Eukaryota</taxon>
        <taxon>Fungi</taxon>
        <taxon>Dikarya</taxon>
        <taxon>Basidiomycota</taxon>
        <taxon>Agaricomycotina</taxon>
        <taxon>Agaricomycetes</taxon>
        <taxon>Hymenochaetales</taxon>
        <taxon>Hymenochaetaceae</taxon>
        <taxon>Pyrrhoderma</taxon>
    </lineage>
</organism>
<dbReference type="Proteomes" id="UP000217199">
    <property type="component" value="Unassembled WGS sequence"/>
</dbReference>
<comment type="caution">
    <text evidence="2">The sequence shown here is derived from an EMBL/GenBank/DDBJ whole genome shotgun (WGS) entry which is preliminary data.</text>
</comment>
<dbReference type="PANTHER" id="PTHR10491:SF4">
    <property type="entry name" value="METHIONINE ADENOSYLTRANSFERASE 2 SUBUNIT BETA"/>
    <property type="match status" value="1"/>
</dbReference>
<dbReference type="InterPro" id="IPR036291">
    <property type="entry name" value="NAD(P)-bd_dom_sf"/>
</dbReference>
<dbReference type="CDD" id="cd05254">
    <property type="entry name" value="dTDP_HR_like_SDR_e"/>
    <property type="match status" value="1"/>
</dbReference>
<dbReference type="PANTHER" id="PTHR10491">
    <property type="entry name" value="DTDP-4-DEHYDRORHAMNOSE REDUCTASE"/>
    <property type="match status" value="1"/>
</dbReference>
<dbReference type="STRING" id="2282107.A0A286U777"/>
<dbReference type="EMBL" id="NBII01000010">
    <property type="protein sequence ID" value="PAV15425.1"/>
    <property type="molecule type" value="Genomic_DNA"/>
</dbReference>
<dbReference type="GO" id="GO:0048270">
    <property type="term" value="F:methionine adenosyltransferase regulator activity"/>
    <property type="evidence" value="ECO:0007669"/>
    <property type="project" value="TreeGrafter"/>
</dbReference>
<evidence type="ECO:0000313" key="2">
    <source>
        <dbReference type="EMBL" id="PAV15425.1"/>
    </source>
</evidence>
<dbReference type="FunFam" id="3.40.50.720:FF:000357">
    <property type="entry name" value="Methionine adenosyltransferase 2 subunit beta"/>
    <property type="match status" value="1"/>
</dbReference>
<evidence type="ECO:0000259" key="1">
    <source>
        <dbReference type="Pfam" id="PF04321"/>
    </source>
</evidence>
<dbReference type="SUPFAM" id="SSF51735">
    <property type="entry name" value="NAD(P)-binding Rossmann-fold domains"/>
    <property type="match status" value="1"/>
</dbReference>
<name>A0A286U777_9AGAM</name>
<dbReference type="InParanoid" id="A0A286U777"/>
<sequence length="309" mass="33745">MKVIITGASGVLGSAVYVAFKHSPNTEILGLAHSRATGPLVKLDLLDSSAVEKVFADFKPDWVIHCAAERRPDVAEKDPEGTQKLNAFLPAFLSQLGKKLKYKLVYISTDYVFDGTSPPYPTSAAPNPVNLYGRTKREGEVAVLGAISEGGLEATVLRVPVLYGPAPQNSDTAVNILVDVVEDQSGKVYKMDHYATRFPTNVVDIANFLVRLSSLSQTLPPIIHFSSPEPYTKYEMCLVFAKLLSLPHSHIVPDSEAPTGASATSRPKNCQLDTTATEAFCRGIEYSLFEEWWAEYFKDGGAKSYRAPE</sequence>
<dbReference type="Gene3D" id="3.40.50.720">
    <property type="entry name" value="NAD(P)-binding Rossmann-like Domain"/>
    <property type="match status" value="1"/>
</dbReference>
<dbReference type="UniPathway" id="UPA00315">
    <property type="reaction ID" value="UER00080"/>
</dbReference>
<protein>
    <submittedName>
        <fullName evidence="2">NAD dependent epimerase dehydratase</fullName>
    </submittedName>
</protein>
<gene>
    <name evidence="2" type="ORF">PNOK_0918900</name>
</gene>
<dbReference type="Pfam" id="PF04321">
    <property type="entry name" value="RmlD_sub_bind"/>
    <property type="match status" value="1"/>
</dbReference>
<dbReference type="OrthoDB" id="6235964at2759"/>
<evidence type="ECO:0000313" key="3">
    <source>
        <dbReference type="Proteomes" id="UP000217199"/>
    </source>
</evidence>
<dbReference type="GO" id="GO:0006556">
    <property type="term" value="P:S-adenosylmethionine biosynthetic process"/>
    <property type="evidence" value="ECO:0007669"/>
    <property type="project" value="UniProtKB-UniPathway"/>
</dbReference>
<proteinExistence type="predicted"/>
<dbReference type="InterPro" id="IPR029903">
    <property type="entry name" value="RmlD-like-bd"/>
</dbReference>